<dbReference type="InterPro" id="IPR038765">
    <property type="entry name" value="Papain-like_cys_pep_sf"/>
</dbReference>
<dbReference type="AlphaFoldDB" id="A0A8K0DMP4"/>
<keyword evidence="4" id="KW-1185">Reference proteome</keyword>
<dbReference type="PANTHER" id="PTHR46137:SF3">
    <property type="entry name" value="OS05G0310600 PROTEIN"/>
    <property type="match status" value="1"/>
</dbReference>
<reference evidence="3" key="1">
    <citation type="submission" date="2020-03" db="EMBL/GenBank/DDBJ databases">
        <title>A high-quality chromosome-level genome assembly of a woody plant with both climbing and erect habits, Rhamnella rubrinervis.</title>
        <authorList>
            <person name="Lu Z."/>
            <person name="Yang Y."/>
            <person name="Zhu X."/>
            <person name="Sun Y."/>
        </authorList>
    </citation>
    <scope>NUCLEOTIDE SEQUENCE</scope>
    <source>
        <strain evidence="3">BYM</strain>
        <tissue evidence="3">Leaf</tissue>
    </source>
</reference>
<evidence type="ECO:0000313" key="4">
    <source>
        <dbReference type="Proteomes" id="UP000796880"/>
    </source>
</evidence>
<dbReference type="Pfam" id="PF04970">
    <property type="entry name" value="LRAT"/>
    <property type="match status" value="2"/>
</dbReference>
<keyword evidence="1" id="KW-0812">Transmembrane</keyword>
<comment type="caution">
    <text evidence="3">The sequence shown here is derived from an EMBL/GenBank/DDBJ whole genome shotgun (WGS) entry which is preliminary data.</text>
</comment>
<feature type="transmembrane region" description="Helical" evidence="1">
    <location>
        <begin position="332"/>
        <end position="353"/>
    </location>
</feature>
<dbReference type="Gene3D" id="3.90.1720.10">
    <property type="entry name" value="endopeptidase domain like (from Nostoc punctiforme)"/>
    <property type="match status" value="2"/>
</dbReference>
<dbReference type="SUPFAM" id="SSF54001">
    <property type="entry name" value="Cysteine proteinases"/>
    <property type="match status" value="1"/>
</dbReference>
<evidence type="ECO:0000256" key="1">
    <source>
        <dbReference type="SAM" id="Phobius"/>
    </source>
</evidence>
<dbReference type="EMBL" id="VOIH02000011">
    <property type="protein sequence ID" value="KAF3433967.1"/>
    <property type="molecule type" value="Genomic_DNA"/>
</dbReference>
<dbReference type="Proteomes" id="UP000796880">
    <property type="component" value="Unassembled WGS sequence"/>
</dbReference>
<dbReference type="OrthoDB" id="68610at2759"/>
<evidence type="ECO:0000313" key="3">
    <source>
        <dbReference type="EMBL" id="KAF3433967.1"/>
    </source>
</evidence>
<gene>
    <name evidence="3" type="ORF">FNV43_RR25070</name>
</gene>
<name>A0A8K0DMP4_9ROSA</name>
<accession>A0A8K0DMP4</accession>
<protein>
    <recommendedName>
        <fullName evidence="2">LRAT domain-containing protein</fullName>
    </recommendedName>
</protein>
<evidence type="ECO:0000259" key="2">
    <source>
        <dbReference type="PROSITE" id="PS51934"/>
    </source>
</evidence>
<organism evidence="3 4">
    <name type="scientific">Rhamnella rubrinervis</name>
    <dbReference type="NCBI Taxonomy" id="2594499"/>
    <lineage>
        <taxon>Eukaryota</taxon>
        <taxon>Viridiplantae</taxon>
        <taxon>Streptophyta</taxon>
        <taxon>Embryophyta</taxon>
        <taxon>Tracheophyta</taxon>
        <taxon>Spermatophyta</taxon>
        <taxon>Magnoliopsida</taxon>
        <taxon>eudicotyledons</taxon>
        <taxon>Gunneridae</taxon>
        <taxon>Pentapetalae</taxon>
        <taxon>rosids</taxon>
        <taxon>fabids</taxon>
        <taxon>Rosales</taxon>
        <taxon>Rhamnaceae</taxon>
        <taxon>rhamnoid group</taxon>
        <taxon>Rhamneae</taxon>
        <taxon>Rhamnella</taxon>
    </lineage>
</organism>
<proteinExistence type="predicted"/>
<feature type="domain" description="LRAT" evidence="2">
    <location>
        <begin position="194"/>
        <end position="322"/>
    </location>
</feature>
<dbReference type="PANTHER" id="PTHR46137">
    <property type="entry name" value="OS05G0310600 PROTEIN"/>
    <property type="match status" value="1"/>
</dbReference>
<dbReference type="PROSITE" id="PS51934">
    <property type="entry name" value="LRAT"/>
    <property type="match status" value="2"/>
</dbReference>
<dbReference type="InterPro" id="IPR007053">
    <property type="entry name" value="LRAT_dom"/>
</dbReference>
<keyword evidence="1" id="KW-1133">Transmembrane helix</keyword>
<feature type="domain" description="LRAT" evidence="2">
    <location>
        <begin position="20"/>
        <end position="153"/>
    </location>
</feature>
<sequence length="377" mass="42272">MGKLSNKIQRWQLKIGDHIYTWRIGGIYGHHGIYVGDGKVIHFTRAPGRIIFSSRSTRSSSDHPSGKDRVECCSIEEFLSGGDLKLYHYGVNRVLFSIKRGGTCTLTSSDPQEKVRQRAFDHLGKDFGGYDLMKNNCEDFAIYIKTGLRRKPCKRSLPKWGRLIEGRDILEKVARMKNGRTRSSLTVLEFKIVLMEHGLCYVYLSCIYGGDGKVIHLTRGPGSNIGFSSSPSHPSEGPVVSCSLQEFLSGGDIYRFEYGVNALFLLIKRSGICTRAYSDPPEHVLYRASFLLANGFGDYDLSNNNCEDFAFYYKTELLDLKGSRKTGTSGQIASFVAAISTIFAYIVMPYGFLPTSFTGLPLMFCFFYCNSRLHVDA</sequence>
<keyword evidence="1" id="KW-0472">Membrane</keyword>